<dbReference type="Gene3D" id="3.30.530.20">
    <property type="match status" value="1"/>
</dbReference>
<dbReference type="Proteomes" id="UP000030762">
    <property type="component" value="Unassembled WGS sequence"/>
</dbReference>
<dbReference type="InterPro" id="IPR002913">
    <property type="entry name" value="START_lipid-bd_dom"/>
</dbReference>
<dbReference type="PROSITE" id="PS50848">
    <property type="entry name" value="START"/>
    <property type="match status" value="1"/>
</dbReference>
<sequence length="461" mass="51576">MSKRAQHYPLPNNYFHCHELSPAHLETFVRLGKKALRGFLDKTLYPEPDLSWNYDSESDGVKLFEGSIASKGLTLNKNTIPYRALGKVSGTIEEVAALHDFGSRDQCLQYIKHVSPDVVDMVQLYSLLQPSLTRPHRRMYIKWSAARSPMPMIKDRDFVYLESQDEFVFASGRRGWGFCQLSVDVPAAPCLRETALGLMRGTLYHTGMVFLETETPGILDVIYHIATDLRGSIPHWVRRMGIKRRAQQIAHLQEHLHNMRVTARPVKAYSLGAGRRATKCVHCGACVRFRVGTNCKSCTEPVCSKCSTNWKVQKDGVDVHVRVCTQCASSAQDAALWETNSSVHLSATLSGSRSGSSRVEDRVDTLQMFYESVTPGRERFLSIDDGLLTMSKPLVSPRESTTATAMDLSYLDMYGDHADLEASVATDSTGYDDDDVTKSTILSTTDGTEMARFLDRLTLTR</sequence>
<feature type="domain" description="START" evidence="1">
    <location>
        <begin position="52"/>
        <end position="237"/>
    </location>
</feature>
<evidence type="ECO:0000313" key="2">
    <source>
        <dbReference type="EMBL" id="EQC33836.1"/>
    </source>
</evidence>
<protein>
    <recommendedName>
        <fullName evidence="1">START domain-containing protein</fullName>
    </recommendedName>
</protein>
<dbReference type="RefSeq" id="XP_008612631.1">
    <property type="nucleotide sequence ID" value="XM_008614409.1"/>
</dbReference>
<dbReference type="OrthoDB" id="10452093at2759"/>
<dbReference type="PANTHER" id="PTHR13510">
    <property type="entry name" value="FYVE-FINGER-CONTAINING RAB5 EFFECTOR PROTEIN RABENOSYN-5-RELATED"/>
    <property type="match status" value="1"/>
</dbReference>
<dbReference type="SUPFAM" id="SSF57903">
    <property type="entry name" value="FYVE/PHD zinc finger"/>
    <property type="match status" value="1"/>
</dbReference>
<dbReference type="AlphaFoldDB" id="T0QGG5"/>
<dbReference type="SUPFAM" id="SSF55961">
    <property type="entry name" value="Bet v1-like"/>
    <property type="match status" value="1"/>
</dbReference>
<dbReference type="InterPro" id="IPR011011">
    <property type="entry name" value="Znf_FYVE_PHD"/>
</dbReference>
<keyword evidence="3" id="KW-1185">Reference proteome</keyword>
<dbReference type="OMA" id="NARFMET"/>
<dbReference type="InParanoid" id="T0QGG5"/>
<dbReference type="Pfam" id="PF01852">
    <property type="entry name" value="START"/>
    <property type="match status" value="1"/>
</dbReference>
<reference evidence="2 3" key="1">
    <citation type="submission" date="2012-04" db="EMBL/GenBank/DDBJ databases">
        <title>The Genome Sequence of Saprolegnia declina VS20.</title>
        <authorList>
            <consortium name="The Broad Institute Genome Sequencing Platform"/>
            <person name="Russ C."/>
            <person name="Nusbaum C."/>
            <person name="Tyler B."/>
            <person name="van West P."/>
            <person name="Dieguez-Uribeondo J."/>
            <person name="de Bruijn I."/>
            <person name="Tripathy S."/>
            <person name="Jiang R."/>
            <person name="Young S.K."/>
            <person name="Zeng Q."/>
            <person name="Gargeya S."/>
            <person name="Fitzgerald M."/>
            <person name="Haas B."/>
            <person name="Abouelleil A."/>
            <person name="Alvarado L."/>
            <person name="Arachchi H.M."/>
            <person name="Berlin A."/>
            <person name="Chapman S.B."/>
            <person name="Goldberg J."/>
            <person name="Griggs A."/>
            <person name="Gujja S."/>
            <person name="Hansen M."/>
            <person name="Howarth C."/>
            <person name="Imamovic A."/>
            <person name="Larimer J."/>
            <person name="McCowen C."/>
            <person name="Montmayeur A."/>
            <person name="Murphy C."/>
            <person name="Neiman D."/>
            <person name="Pearson M."/>
            <person name="Priest M."/>
            <person name="Roberts A."/>
            <person name="Saif S."/>
            <person name="Shea T."/>
            <person name="Sisk P."/>
            <person name="Sykes S."/>
            <person name="Wortman J."/>
            <person name="Nusbaum C."/>
            <person name="Birren B."/>
        </authorList>
    </citation>
    <scope>NUCLEOTIDE SEQUENCE [LARGE SCALE GENOMIC DNA]</scope>
    <source>
        <strain evidence="2 3">VS20</strain>
    </source>
</reference>
<accession>T0QGG5</accession>
<dbReference type="GeneID" id="19949244"/>
<evidence type="ECO:0000313" key="3">
    <source>
        <dbReference type="Proteomes" id="UP000030762"/>
    </source>
</evidence>
<organism evidence="2 3">
    <name type="scientific">Saprolegnia diclina (strain VS20)</name>
    <dbReference type="NCBI Taxonomy" id="1156394"/>
    <lineage>
        <taxon>Eukaryota</taxon>
        <taxon>Sar</taxon>
        <taxon>Stramenopiles</taxon>
        <taxon>Oomycota</taxon>
        <taxon>Saprolegniomycetes</taxon>
        <taxon>Saprolegniales</taxon>
        <taxon>Saprolegniaceae</taxon>
        <taxon>Saprolegnia</taxon>
    </lineage>
</organism>
<dbReference type="InterPro" id="IPR023393">
    <property type="entry name" value="START-like_dom_sf"/>
</dbReference>
<dbReference type="GO" id="GO:0008289">
    <property type="term" value="F:lipid binding"/>
    <property type="evidence" value="ECO:0007669"/>
    <property type="project" value="InterPro"/>
</dbReference>
<name>T0QGG5_SAPDV</name>
<gene>
    <name evidence="2" type="ORF">SDRG_08517</name>
</gene>
<dbReference type="VEuPathDB" id="FungiDB:SDRG_08517"/>
<dbReference type="PANTHER" id="PTHR13510:SF44">
    <property type="entry name" value="RABENOSYN-5"/>
    <property type="match status" value="1"/>
</dbReference>
<dbReference type="EMBL" id="JH767157">
    <property type="protein sequence ID" value="EQC33836.1"/>
    <property type="molecule type" value="Genomic_DNA"/>
</dbReference>
<proteinExistence type="predicted"/>
<dbReference type="InterPro" id="IPR052727">
    <property type="entry name" value="Rab4/Rab5_effector"/>
</dbReference>
<evidence type="ECO:0000259" key="1">
    <source>
        <dbReference type="PROSITE" id="PS50848"/>
    </source>
</evidence>